<dbReference type="HOGENOM" id="CLU_2675523_0_0_1"/>
<sequence>MLGIDLNRARKLATFLNSGPSSIEGFVGFVLAGLRMTKPSTKDFIYTCTSNKSDVAFTGRNLERGTLMPIAFSKN</sequence>
<keyword evidence="2" id="KW-1185">Reference proteome</keyword>
<dbReference type="AlphaFoldDB" id="J3MZY3"/>
<dbReference type="EnsemblPlants" id="OB09G25620.1">
    <property type="protein sequence ID" value="OB09G25620.1"/>
    <property type="gene ID" value="OB09G25620"/>
</dbReference>
<evidence type="ECO:0000313" key="1">
    <source>
        <dbReference type="EnsemblPlants" id="OB09G25620.1"/>
    </source>
</evidence>
<dbReference type="Proteomes" id="UP000006038">
    <property type="component" value="Chromosome 9"/>
</dbReference>
<proteinExistence type="predicted"/>
<name>J3MZY3_ORYBR</name>
<organism evidence="1">
    <name type="scientific">Oryza brachyantha</name>
    <name type="common">malo sina</name>
    <dbReference type="NCBI Taxonomy" id="4533"/>
    <lineage>
        <taxon>Eukaryota</taxon>
        <taxon>Viridiplantae</taxon>
        <taxon>Streptophyta</taxon>
        <taxon>Embryophyta</taxon>
        <taxon>Tracheophyta</taxon>
        <taxon>Spermatophyta</taxon>
        <taxon>Magnoliopsida</taxon>
        <taxon>Liliopsida</taxon>
        <taxon>Poales</taxon>
        <taxon>Poaceae</taxon>
        <taxon>BOP clade</taxon>
        <taxon>Oryzoideae</taxon>
        <taxon>Oryzeae</taxon>
        <taxon>Oryzinae</taxon>
        <taxon>Oryza</taxon>
    </lineage>
</organism>
<reference evidence="1" key="1">
    <citation type="journal article" date="2013" name="Nat. Commun.">
        <title>Whole-genome sequencing of Oryza brachyantha reveals mechanisms underlying Oryza genome evolution.</title>
        <authorList>
            <person name="Chen J."/>
            <person name="Huang Q."/>
            <person name="Gao D."/>
            <person name="Wang J."/>
            <person name="Lang Y."/>
            <person name="Liu T."/>
            <person name="Li B."/>
            <person name="Bai Z."/>
            <person name="Luis Goicoechea J."/>
            <person name="Liang C."/>
            <person name="Chen C."/>
            <person name="Zhang W."/>
            <person name="Sun S."/>
            <person name="Liao Y."/>
            <person name="Zhang X."/>
            <person name="Yang L."/>
            <person name="Song C."/>
            <person name="Wang M."/>
            <person name="Shi J."/>
            <person name="Liu G."/>
            <person name="Liu J."/>
            <person name="Zhou H."/>
            <person name="Zhou W."/>
            <person name="Yu Q."/>
            <person name="An N."/>
            <person name="Chen Y."/>
            <person name="Cai Q."/>
            <person name="Wang B."/>
            <person name="Liu B."/>
            <person name="Min J."/>
            <person name="Huang Y."/>
            <person name="Wu H."/>
            <person name="Li Z."/>
            <person name="Zhang Y."/>
            <person name="Yin Y."/>
            <person name="Song W."/>
            <person name="Jiang J."/>
            <person name="Jackson S.A."/>
            <person name="Wing R.A."/>
            <person name="Wang J."/>
            <person name="Chen M."/>
        </authorList>
    </citation>
    <scope>NUCLEOTIDE SEQUENCE [LARGE SCALE GENOMIC DNA]</scope>
    <source>
        <strain evidence="1">cv. IRGC 101232</strain>
    </source>
</reference>
<evidence type="ECO:0000313" key="2">
    <source>
        <dbReference type="Proteomes" id="UP000006038"/>
    </source>
</evidence>
<reference evidence="1" key="2">
    <citation type="submission" date="2013-04" db="UniProtKB">
        <authorList>
            <consortium name="EnsemblPlants"/>
        </authorList>
    </citation>
    <scope>IDENTIFICATION</scope>
</reference>
<dbReference type="Gramene" id="OB09G25620.1">
    <property type="protein sequence ID" value="OB09G25620.1"/>
    <property type="gene ID" value="OB09G25620"/>
</dbReference>
<protein>
    <submittedName>
        <fullName evidence="1">Uncharacterized protein</fullName>
    </submittedName>
</protein>
<accession>J3MZY3</accession>